<comment type="caution">
    <text evidence="3">The sequence shown here is derived from an EMBL/GenBank/DDBJ whole genome shotgun (WGS) entry which is preliminary data.</text>
</comment>
<accession>A0ABX5MY32</accession>
<evidence type="ECO:0000313" key="4">
    <source>
        <dbReference type="Proteomes" id="UP000247515"/>
    </source>
</evidence>
<gene>
    <name evidence="3" type="ORF">C7400_101123</name>
</gene>
<feature type="transmembrane region" description="Helical" evidence="2">
    <location>
        <begin position="45"/>
        <end position="67"/>
    </location>
</feature>
<organism evidence="3 4">
    <name type="scientific">Paraburkholderia tropica</name>
    <dbReference type="NCBI Taxonomy" id="92647"/>
    <lineage>
        <taxon>Bacteria</taxon>
        <taxon>Pseudomonadati</taxon>
        <taxon>Pseudomonadota</taxon>
        <taxon>Betaproteobacteria</taxon>
        <taxon>Burkholderiales</taxon>
        <taxon>Burkholderiaceae</taxon>
        <taxon>Paraburkholderia</taxon>
    </lineage>
</organism>
<keyword evidence="2" id="KW-1133">Transmembrane helix</keyword>
<dbReference type="Proteomes" id="UP000247515">
    <property type="component" value="Unassembled WGS sequence"/>
</dbReference>
<feature type="region of interest" description="Disordered" evidence="1">
    <location>
        <begin position="1"/>
        <end position="37"/>
    </location>
</feature>
<keyword evidence="2" id="KW-0472">Membrane</keyword>
<dbReference type="InterPro" id="IPR007383">
    <property type="entry name" value="DUF445"/>
</dbReference>
<dbReference type="PANTHER" id="PTHR38442">
    <property type="entry name" value="INNER MEMBRANE PROTEIN-RELATED"/>
    <property type="match status" value="1"/>
</dbReference>
<keyword evidence="2" id="KW-0812">Transmembrane</keyword>
<name>A0ABX5MY32_9BURK</name>
<dbReference type="RefSeq" id="WP_110325314.1">
    <property type="nucleotide sequence ID" value="NZ_CAJMYH010000001.1"/>
</dbReference>
<evidence type="ECO:0000256" key="1">
    <source>
        <dbReference type="SAM" id="MobiDB-lite"/>
    </source>
</evidence>
<keyword evidence="4" id="KW-1185">Reference proteome</keyword>
<dbReference type="EMBL" id="QJJV01000001">
    <property type="protein sequence ID" value="PXX20396.1"/>
    <property type="molecule type" value="Genomic_DNA"/>
</dbReference>
<reference evidence="3 4" key="1">
    <citation type="submission" date="2018-05" db="EMBL/GenBank/DDBJ databases">
        <title>Genomic Encyclopedia of Type Strains, Phase IV (KMG-V): Genome sequencing to study the core and pangenomes of soil and plant-associated prokaryotes.</title>
        <authorList>
            <person name="Whitman W."/>
        </authorList>
    </citation>
    <scope>NUCLEOTIDE SEQUENCE [LARGE SCALE GENOMIC DNA]</scope>
    <source>
        <strain evidence="3 4">SIr-6563</strain>
    </source>
</reference>
<evidence type="ECO:0000313" key="3">
    <source>
        <dbReference type="EMBL" id="PXX20396.1"/>
    </source>
</evidence>
<proteinExistence type="predicted"/>
<dbReference type="GeneID" id="61300971"/>
<sequence length="458" mass="51189">MTTPSSSPDPIPPAHRDKHDTHDTRDTHAEPSQDERDLRRAKRRALALLLGAALVFVVTALSPPGVVIDGIKAVSEAAMVGALADWFAVVALFRRVPIPFIARRTGVIPRNKDRIADELAAFVQEKFLDVSSLVGLIRRHDPVERLSTWLRAPENARHLGDYAVRLMSGLLGLTDDARIQSFIRDGLHAALDKVDLSKSAGALLDTLTKDGRHQELLDQLLDQLGLLLAEDSTRAFVATRIVDGLKGEFPKTEKFLPSEWIGESGARVLESAVNRLLLQVSEDREHHLRVKFDEIVQRLIVQLKNDPAFLRKGEELKTSLREGSALNDYTRELWESLRAWLRDDLERDDSTLHAKVAATGRWLGEALAADADLRASLNSHLEDAARAMAPDFSRYLTHHIRDTVRNWDTRETARLIELKIGKDLQEIRVNGTVIGGTIGLGLYLCSHLFDWLRVHIGL</sequence>
<dbReference type="PANTHER" id="PTHR38442:SF1">
    <property type="entry name" value="INNER MEMBRANE PROTEIN"/>
    <property type="match status" value="1"/>
</dbReference>
<protein>
    <submittedName>
        <fullName evidence="3">Uncharacterized membrane-anchored protein YjiN (DUF445 family)</fullName>
    </submittedName>
</protein>
<dbReference type="Pfam" id="PF04286">
    <property type="entry name" value="DUF445"/>
    <property type="match status" value="1"/>
</dbReference>
<evidence type="ECO:0000256" key="2">
    <source>
        <dbReference type="SAM" id="Phobius"/>
    </source>
</evidence>
<feature type="compositionally biased region" description="Basic and acidic residues" evidence="1">
    <location>
        <begin position="14"/>
        <end position="37"/>
    </location>
</feature>